<dbReference type="EMBL" id="JAAXPG010000009">
    <property type="protein sequence ID" value="NKY98385.1"/>
    <property type="molecule type" value="Genomic_DNA"/>
</dbReference>
<dbReference type="Proteomes" id="UP000553209">
    <property type="component" value="Unassembled WGS sequence"/>
</dbReference>
<evidence type="ECO:0000256" key="1">
    <source>
        <dbReference type="SAM" id="MobiDB-lite"/>
    </source>
</evidence>
<feature type="region of interest" description="Disordered" evidence="1">
    <location>
        <begin position="106"/>
        <end position="126"/>
    </location>
</feature>
<feature type="compositionally biased region" description="Basic residues" evidence="1">
    <location>
        <begin position="110"/>
        <end position="126"/>
    </location>
</feature>
<evidence type="ECO:0000313" key="2">
    <source>
        <dbReference type="EMBL" id="NKY98385.1"/>
    </source>
</evidence>
<accession>A0A7X6MF22</accession>
<feature type="compositionally biased region" description="Basic residues" evidence="1">
    <location>
        <begin position="36"/>
        <end position="46"/>
    </location>
</feature>
<organism evidence="2 3">
    <name type="scientific">Nocardiopsis alborubida</name>
    <dbReference type="NCBI Taxonomy" id="146802"/>
    <lineage>
        <taxon>Bacteria</taxon>
        <taxon>Bacillati</taxon>
        <taxon>Actinomycetota</taxon>
        <taxon>Actinomycetes</taxon>
        <taxon>Streptosporangiales</taxon>
        <taxon>Nocardiopsidaceae</taxon>
        <taxon>Nocardiopsis</taxon>
    </lineage>
</organism>
<evidence type="ECO:0000313" key="3">
    <source>
        <dbReference type="Proteomes" id="UP000553209"/>
    </source>
</evidence>
<name>A0A7X6MF22_9ACTN</name>
<reference evidence="2 3" key="1">
    <citation type="submission" date="2020-04" db="EMBL/GenBank/DDBJ databases">
        <title>MicrobeNet Type strains.</title>
        <authorList>
            <person name="Nicholson A.C."/>
        </authorList>
    </citation>
    <scope>NUCLEOTIDE SEQUENCE [LARGE SCALE GENOMIC DNA]</scope>
    <source>
        <strain evidence="2 3">ATCC 23612</strain>
    </source>
</reference>
<dbReference type="AlphaFoldDB" id="A0A7X6MF22"/>
<sequence>MSEPLTAALRPPRRVGRLRTRPDRVLGDKAYSSRVNRGHLRRRKTKTTVTRPRDRCEHRRRNTVERSVNLLKQNRAVATRHDKRAVVFDGTVLAASIRIWGSATSSVHKTVPRRAAARRRGRSPRR</sequence>
<protein>
    <submittedName>
        <fullName evidence="2">Transposase</fullName>
    </submittedName>
</protein>
<comment type="caution">
    <text evidence="2">The sequence shown here is derived from an EMBL/GenBank/DDBJ whole genome shotgun (WGS) entry which is preliminary data.</text>
</comment>
<keyword evidence="3" id="KW-1185">Reference proteome</keyword>
<feature type="region of interest" description="Disordered" evidence="1">
    <location>
        <begin position="1"/>
        <end position="61"/>
    </location>
</feature>
<gene>
    <name evidence="2" type="ORF">HGB44_12075</name>
</gene>
<proteinExistence type="predicted"/>